<evidence type="ECO:0000259" key="1">
    <source>
        <dbReference type="Pfam" id="PF04965"/>
    </source>
</evidence>
<dbReference type="Proteomes" id="UP001564408">
    <property type="component" value="Unassembled WGS sequence"/>
</dbReference>
<gene>
    <name evidence="2" type="ORF">ABC977_15215</name>
</gene>
<proteinExistence type="predicted"/>
<name>A0ABV4BKA6_9GAMM</name>
<sequence length="142" mass="16055">MTNPRPFRALRFAHPDFAIRAGRPGLQVGPTGALAMIEGNDSIRQSILLLLTTRPGERVMRPDYGCELYRLAFSPNDATTAGLAIHYVRRALARWEPRIDLLHLDAGPGHDEPDRLEIDLTYRVRRTGRDERLVFPVDLNEA</sequence>
<evidence type="ECO:0000313" key="2">
    <source>
        <dbReference type="EMBL" id="MEY6433753.1"/>
    </source>
</evidence>
<reference evidence="2 3" key="1">
    <citation type="submission" date="2024-05" db="EMBL/GenBank/DDBJ databases">
        <title>Genome Sequence and Characterization of the New Strain Purple Sulfur Bacterium of Genus Thioalkalicoccus.</title>
        <authorList>
            <person name="Bryantseva I.A."/>
            <person name="Kyndt J.A."/>
            <person name="Imhoff J.F."/>
        </authorList>
    </citation>
    <scope>NUCLEOTIDE SEQUENCE [LARGE SCALE GENOMIC DNA]</scope>
    <source>
        <strain evidence="2 3">Um2</strain>
    </source>
</reference>
<feature type="domain" description="IraD/Gp25-like" evidence="1">
    <location>
        <begin position="39"/>
        <end position="127"/>
    </location>
</feature>
<dbReference type="InterPro" id="IPR007048">
    <property type="entry name" value="IraD/Gp25-like"/>
</dbReference>
<evidence type="ECO:0000313" key="3">
    <source>
        <dbReference type="Proteomes" id="UP001564408"/>
    </source>
</evidence>
<dbReference type="RefSeq" id="WP_369668140.1">
    <property type="nucleotide sequence ID" value="NZ_JBDKXB010000027.1"/>
</dbReference>
<keyword evidence="3" id="KW-1185">Reference proteome</keyword>
<accession>A0ABV4BKA6</accession>
<dbReference type="EMBL" id="JBDKXB010000027">
    <property type="protein sequence ID" value="MEY6433753.1"/>
    <property type="molecule type" value="Genomic_DNA"/>
</dbReference>
<organism evidence="2 3">
    <name type="scientific">Thioalkalicoccus limnaeus</name>
    <dbReference type="NCBI Taxonomy" id="120681"/>
    <lineage>
        <taxon>Bacteria</taxon>
        <taxon>Pseudomonadati</taxon>
        <taxon>Pseudomonadota</taxon>
        <taxon>Gammaproteobacteria</taxon>
        <taxon>Chromatiales</taxon>
        <taxon>Chromatiaceae</taxon>
        <taxon>Thioalkalicoccus</taxon>
    </lineage>
</organism>
<dbReference type="Gene3D" id="3.10.450.40">
    <property type="match status" value="1"/>
</dbReference>
<comment type="caution">
    <text evidence="2">The sequence shown here is derived from an EMBL/GenBank/DDBJ whole genome shotgun (WGS) entry which is preliminary data.</text>
</comment>
<dbReference type="SUPFAM" id="SSF160719">
    <property type="entry name" value="gpW/gp25-like"/>
    <property type="match status" value="1"/>
</dbReference>
<dbReference type="Pfam" id="PF04965">
    <property type="entry name" value="GPW_gp25"/>
    <property type="match status" value="1"/>
</dbReference>
<protein>
    <submittedName>
        <fullName evidence="2">GPW/gp25 family protein</fullName>
    </submittedName>
</protein>